<keyword evidence="3" id="KW-0067">ATP-binding</keyword>
<evidence type="ECO:0000313" key="7">
    <source>
        <dbReference type="EnsemblMetazoa" id="CJA09707.1"/>
    </source>
</evidence>
<dbReference type="PANTHER" id="PTHR22594:SF34">
    <property type="entry name" value="ASPARAGINE--TRNA LIGASE, MITOCHONDRIAL-RELATED"/>
    <property type="match status" value="1"/>
</dbReference>
<dbReference type="GO" id="GO:0005524">
    <property type="term" value="F:ATP binding"/>
    <property type="evidence" value="ECO:0007669"/>
    <property type="project" value="UniProtKB-KW"/>
</dbReference>
<evidence type="ECO:0000313" key="8">
    <source>
        <dbReference type="Proteomes" id="UP000005237"/>
    </source>
</evidence>
<keyword evidence="4" id="KW-0648">Protein biosynthesis</keyword>
<keyword evidence="2" id="KW-0547">Nucleotide-binding</keyword>
<dbReference type="AlphaFoldDB" id="A0A8R1HYF3"/>
<dbReference type="Gene3D" id="3.30.930.10">
    <property type="entry name" value="Bira Bifunctional Protein, Domain 2"/>
    <property type="match status" value="1"/>
</dbReference>
<dbReference type="GO" id="GO:0006421">
    <property type="term" value="P:asparaginyl-tRNA aminoacylation"/>
    <property type="evidence" value="ECO:0007669"/>
    <property type="project" value="TreeGrafter"/>
</dbReference>
<dbReference type="InterPro" id="IPR002312">
    <property type="entry name" value="Asp/Asn-tRNA-synth_IIb"/>
</dbReference>
<dbReference type="SUPFAM" id="SSF55681">
    <property type="entry name" value="Class II aaRS and biotin synthetases"/>
    <property type="match status" value="1"/>
</dbReference>
<dbReference type="PRINTS" id="PR01042">
    <property type="entry name" value="TRNASYNTHASP"/>
</dbReference>
<dbReference type="GO" id="GO:0004816">
    <property type="term" value="F:asparagine-tRNA ligase activity"/>
    <property type="evidence" value="ECO:0007669"/>
    <property type="project" value="TreeGrafter"/>
</dbReference>
<name>A0A8R1HYF3_CAEJA</name>
<evidence type="ECO:0000256" key="3">
    <source>
        <dbReference type="ARBA" id="ARBA00022840"/>
    </source>
</evidence>
<dbReference type="Pfam" id="PF00152">
    <property type="entry name" value="tRNA-synt_2"/>
    <property type="match status" value="1"/>
</dbReference>
<evidence type="ECO:0000256" key="5">
    <source>
        <dbReference type="ARBA" id="ARBA00023146"/>
    </source>
</evidence>
<dbReference type="InterPro" id="IPR012340">
    <property type="entry name" value="NA-bd_OB-fold"/>
</dbReference>
<dbReference type="SUPFAM" id="SSF50249">
    <property type="entry name" value="Nucleic acid-binding proteins"/>
    <property type="match status" value="1"/>
</dbReference>
<evidence type="ECO:0000259" key="6">
    <source>
        <dbReference type="PROSITE" id="PS50862"/>
    </source>
</evidence>
<evidence type="ECO:0000256" key="1">
    <source>
        <dbReference type="ARBA" id="ARBA00022598"/>
    </source>
</evidence>
<dbReference type="InterPro" id="IPR045864">
    <property type="entry name" value="aa-tRNA-synth_II/BPL/LPL"/>
</dbReference>
<dbReference type="Gene3D" id="2.40.50.140">
    <property type="entry name" value="Nucleic acid-binding proteins"/>
    <property type="match status" value="1"/>
</dbReference>
<dbReference type="PROSITE" id="PS50862">
    <property type="entry name" value="AA_TRNA_LIGASE_II"/>
    <property type="match status" value="1"/>
</dbReference>
<dbReference type="Pfam" id="PF01336">
    <property type="entry name" value="tRNA_anti-codon"/>
    <property type="match status" value="1"/>
</dbReference>
<protein>
    <submittedName>
        <fullName evidence="7">AA_TRNA_LIGASE_II domain-containing protein</fullName>
    </submittedName>
</protein>
<evidence type="ECO:0000256" key="4">
    <source>
        <dbReference type="ARBA" id="ARBA00022917"/>
    </source>
</evidence>
<dbReference type="Proteomes" id="UP000005237">
    <property type="component" value="Unassembled WGS sequence"/>
</dbReference>
<feature type="domain" description="Aminoacyl-transfer RNA synthetases class-II family profile" evidence="6">
    <location>
        <begin position="101"/>
        <end position="358"/>
    </location>
</feature>
<reference evidence="8" key="1">
    <citation type="submission" date="2010-08" db="EMBL/GenBank/DDBJ databases">
        <authorList>
            <consortium name="Caenorhabditis japonica Sequencing Consortium"/>
            <person name="Wilson R.K."/>
        </authorList>
    </citation>
    <scope>NUCLEOTIDE SEQUENCE [LARGE SCALE GENOMIC DNA]</scope>
    <source>
        <strain evidence="8">DF5081</strain>
    </source>
</reference>
<organism evidence="7 8">
    <name type="scientific">Caenorhabditis japonica</name>
    <dbReference type="NCBI Taxonomy" id="281687"/>
    <lineage>
        <taxon>Eukaryota</taxon>
        <taxon>Metazoa</taxon>
        <taxon>Ecdysozoa</taxon>
        <taxon>Nematoda</taxon>
        <taxon>Chromadorea</taxon>
        <taxon>Rhabditida</taxon>
        <taxon>Rhabditina</taxon>
        <taxon>Rhabditomorpha</taxon>
        <taxon>Rhabditoidea</taxon>
        <taxon>Rhabditidae</taxon>
        <taxon>Peloderinae</taxon>
        <taxon>Caenorhabditis</taxon>
    </lineage>
</organism>
<dbReference type="InterPro" id="IPR004364">
    <property type="entry name" value="Aa-tRNA-synt_II"/>
</dbReference>
<sequence length="366" mass="40910">MTLLVAPRILRGTRRFSSEKLQGWANSVQKSGQNVFIKLDDGRDGEPVQIVADKAIGKEVKFGCAITASGSVQKSKGAQQETEFVAEQLAVVASDSNKHDFIHIDTPKLTRNDCEGGGEVFDVVTPSEDPMYLTVSSQLHLEAMVSRLRKVYTLGPAFRAEKQQSHAHLSEFHMLEAEVAFVDTIEEMCSFVELYVRHIACSIQDTKINEFPTSKFPRISYDDAVALLLQKGEKVTAKSGFSKKNELDLVKLHENQPLFVTHYPASQKPFYMARTSSEGSEEKTLSFDLLVPGVGELAGGSIREKNPEVLASRGCEIEWYLEMRRRGQPPSGGFGIGFERLLQYLLGIQNIKDTVAFPRWYRHCQC</sequence>
<keyword evidence="5" id="KW-0030">Aminoacyl-tRNA synthetase</keyword>
<dbReference type="GO" id="GO:0003676">
    <property type="term" value="F:nucleic acid binding"/>
    <property type="evidence" value="ECO:0007669"/>
    <property type="project" value="InterPro"/>
</dbReference>
<accession>A0A8R1HYF3</accession>
<evidence type="ECO:0000256" key="2">
    <source>
        <dbReference type="ARBA" id="ARBA00022741"/>
    </source>
</evidence>
<dbReference type="InterPro" id="IPR004365">
    <property type="entry name" value="NA-bd_OB_tRNA"/>
</dbReference>
<reference evidence="7" key="2">
    <citation type="submission" date="2022-06" db="UniProtKB">
        <authorList>
            <consortium name="EnsemblMetazoa"/>
        </authorList>
    </citation>
    <scope>IDENTIFICATION</scope>
    <source>
        <strain evidence="7">DF5081</strain>
    </source>
</reference>
<keyword evidence="1" id="KW-0436">Ligase</keyword>
<proteinExistence type="predicted"/>
<dbReference type="EnsemblMetazoa" id="CJA09707.1">
    <property type="protein sequence ID" value="CJA09707.1"/>
    <property type="gene ID" value="WBGene00128911"/>
</dbReference>
<keyword evidence="8" id="KW-1185">Reference proteome</keyword>
<dbReference type="InterPro" id="IPR006195">
    <property type="entry name" value="aa-tRNA-synth_II"/>
</dbReference>
<dbReference type="PANTHER" id="PTHR22594">
    <property type="entry name" value="ASPARTYL/LYSYL-TRNA SYNTHETASE"/>
    <property type="match status" value="1"/>
</dbReference>
<dbReference type="GO" id="GO:0005739">
    <property type="term" value="C:mitochondrion"/>
    <property type="evidence" value="ECO:0007669"/>
    <property type="project" value="TreeGrafter"/>
</dbReference>